<protein>
    <submittedName>
        <fullName evidence="5">Protein elav</fullName>
    </submittedName>
</protein>
<evidence type="ECO:0000256" key="2">
    <source>
        <dbReference type="PROSITE-ProRule" id="PRU00176"/>
    </source>
</evidence>
<evidence type="ECO:0000256" key="1">
    <source>
        <dbReference type="ARBA" id="ARBA00022884"/>
    </source>
</evidence>
<dbReference type="InterPro" id="IPR035979">
    <property type="entry name" value="RBD_domain_sf"/>
</dbReference>
<keyword evidence="1 2" id="KW-0694">RNA-binding</keyword>
<dbReference type="EMBL" id="GBHO01041053">
    <property type="protein sequence ID" value="JAG02551.1"/>
    <property type="molecule type" value="Transcribed_RNA"/>
</dbReference>
<sequence>MDESQLYQLFLQFGPIESVKIIYDKQTHESRGYGFVKYYFFFSATYAITCLNRFTVGGKRLKVAYANVECAKDALAVVRQFATGFTPPQQLAYSNMYYGQMTYLQR</sequence>
<reference evidence="5" key="1">
    <citation type="journal article" date="2014" name="PLoS ONE">
        <title>Transcriptome-Based Identification of ABC Transporters in the Western Tarnished Plant Bug Lygus hesperus.</title>
        <authorList>
            <person name="Hull J.J."/>
            <person name="Chaney K."/>
            <person name="Geib S.M."/>
            <person name="Fabrick J.A."/>
            <person name="Brent C.S."/>
            <person name="Walsh D."/>
            <person name="Lavine L.C."/>
        </authorList>
    </citation>
    <scope>NUCLEOTIDE SEQUENCE</scope>
</reference>
<evidence type="ECO:0000313" key="5">
    <source>
        <dbReference type="EMBL" id="JAG36827.1"/>
    </source>
</evidence>
<feature type="domain" description="RRM" evidence="3">
    <location>
        <begin position="1"/>
        <end position="68"/>
    </location>
</feature>
<dbReference type="PANTHER" id="PTHR48027">
    <property type="entry name" value="HETEROGENEOUS NUCLEAR RIBONUCLEOPROTEIN 87F-RELATED"/>
    <property type="match status" value="1"/>
</dbReference>
<dbReference type="Gene3D" id="3.30.70.330">
    <property type="match status" value="1"/>
</dbReference>
<proteinExistence type="predicted"/>
<dbReference type="Pfam" id="PF00076">
    <property type="entry name" value="RRM_1"/>
    <property type="match status" value="1"/>
</dbReference>
<evidence type="ECO:0000259" key="3">
    <source>
        <dbReference type="PROSITE" id="PS50102"/>
    </source>
</evidence>
<reference evidence="5" key="2">
    <citation type="submission" date="2014-07" db="EMBL/GenBank/DDBJ databases">
        <authorList>
            <person name="Hull J."/>
        </authorList>
    </citation>
    <scope>NUCLEOTIDE SEQUENCE</scope>
</reference>
<dbReference type="AlphaFoldDB" id="A0A0A9YUY0"/>
<accession>A0A0A9YUY0</accession>
<dbReference type="SMART" id="SM00360">
    <property type="entry name" value="RRM"/>
    <property type="match status" value="1"/>
</dbReference>
<dbReference type="InterPro" id="IPR052462">
    <property type="entry name" value="SLIRP/GR-RBP-like"/>
</dbReference>
<name>A0A0A9YUY0_LYGHE</name>
<dbReference type="PROSITE" id="PS50102">
    <property type="entry name" value="RRM"/>
    <property type="match status" value="1"/>
</dbReference>
<dbReference type="GO" id="GO:0003723">
    <property type="term" value="F:RNA binding"/>
    <property type="evidence" value="ECO:0007669"/>
    <property type="project" value="UniProtKB-UniRule"/>
</dbReference>
<dbReference type="InterPro" id="IPR012677">
    <property type="entry name" value="Nucleotide-bd_a/b_plait_sf"/>
</dbReference>
<dbReference type="EMBL" id="GBHO01006777">
    <property type="protein sequence ID" value="JAG36827.1"/>
    <property type="molecule type" value="Transcribed_RNA"/>
</dbReference>
<gene>
    <name evidence="5" type="primary">elav_0</name>
    <name evidence="4" type="synonym">elav_1</name>
    <name evidence="4" type="ORF">CM83_1833</name>
    <name evidence="5" type="ORF">CM83_1834</name>
</gene>
<dbReference type="InterPro" id="IPR000504">
    <property type="entry name" value="RRM_dom"/>
</dbReference>
<dbReference type="SUPFAM" id="SSF54928">
    <property type="entry name" value="RNA-binding domain, RBD"/>
    <property type="match status" value="1"/>
</dbReference>
<evidence type="ECO:0000313" key="4">
    <source>
        <dbReference type="EMBL" id="JAG02551.1"/>
    </source>
</evidence>
<organism evidence="5">
    <name type="scientific">Lygus hesperus</name>
    <name type="common">Western plant bug</name>
    <dbReference type="NCBI Taxonomy" id="30085"/>
    <lineage>
        <taxon>Eukaryota</taxon>
        <taxon>Metazoa</taxon>
        <taxon>Ecdysozoa</taxon>
        <taxon>Arthropoda</taxon>
        <taxon>Hexapoda</taxon>
        <taxon>Insecta</taxon>
        <taxon>Pterygota</taxon>
        <taxon>Neoptera</taxon>
        <taxon>Paraneoptera</taxon>
        <taxon>Hemiptera</taxon>
        <taxon>Heteroptera</taxon>
        <taxon>Panheteroptera</taxon>
        <taxon>Cimicomorpha</taxon>
        <taxon>Miridae</taxon>
        <taxon>Mirini</taxon>
        <taxon>Lygus</taxon>
    </lineage>
</organism>